<dbReference type="Gene3D" id="3.40.50.720">
    <property type="entry name" value="NAD(P)-binding Rossmann-like Domain"/>
    <property type="match status" value="1"/>
</dbReference>
<dbReference type="PRINTS" id="PR00081">
    <property type="entry name" value="GDHRDH"/>
</dbReference>
<dbReference type="PANTHER" id="PTHR24320:SF264">
    <property type="entry name" value="DEHYDROGENASE_REDUCTASE SDR FAMILY MEMBER ON CHROMOSOME X"/>
    <property type="match status" value="1"/>
</dbReference>
<protein>
    <recommendedName>
        <fullName evidence="5">Dehydrogenase/reductase SDR family member on chromosome X</fullName>
    </recommendedName>
</protein>
<evidence type="ECO:0000313" key="3">
    <source>
        <dbReference type="EMBL" id="CAD7637978.1"/>
    </source>
</evidence>
<gene>
    <name evidence="3" type="ORF">ONB1V03_LOCUS1137</name>
</gene>
<accession>A0A7R9LAB2</accession>
<evidence type="ECO:0000313" key="4">
    <source>
        <dbReference type="Proteomes" id="UP000728032"/>
    </source>
</evidence>
<evidence type="ECO:0000256" key="2">
    <source>
        <dbReference type="ARBA" id="ARBA00023002"/>
    </source>
</evidence>
<keyword evidence="2" id="KW-0560">Oxidoreductase</keyword>
<name>A0A7R9LAB2_9ACAR</name>
<dbReference type="InterPro" id="IPR002347">
    <property type="entry name" value="SDR_fam"/>
</dbReference>
<dbReference type="Pfam" id="PF00106">
    <property type="entry name" value="adh_short"/>
    <property type="match status" value="1"/>
</dbReference>
<dbReference type="SUPFAM" id="SSF51735">
    <property type="entry name" value="NAD(P)-binding Rossmann-fold domains"/>
    <property type="match status" value="1"/>
</dbReference>
<dbReference type="GO" id="GO:0016491">
    <property type="term" value="F:oxidoreductase activity"/>
    <property type="evidence" value="ECO:0007669"/>
    <property type="project" value="UniProtKB-KW"/>
</dbReference>
<dbReference type="OrthoDB" id="191139at2759"/>
<proteinExistence type="inferred from homology"/>
<evidence type="ECO:0000256" key="1">
    <source>
        <dbReference type="ARBA" id="ARBA00006484"/>
    </source>
</evidence>
<reference evidence="3" key="1">
    <citation type="submission" date="2020-11" db="EMBL/GenBank/DDBJ databases">
        <authorList>
            <person name="Tran Van P."/>
        </authorList>
    </citation>
    <scope>NUCLEOTIDE SEQUENCE</scope>
</reference>
<evidence type="ECO:0008006" key="5">
    <source>
        <dbReference type="Google" id="ProtNLM"/>
    </source>
</evidence>
<dbReference type="EMBL" id="OC914987">
    <property type="protein sequence ID" value="CAD7637978.1"/>
    <property type="molecule type" value="Genomic_DNA"/>
</dbReference>
<dbReference type="PANTHER" id="PTHR24320">
    <property type="entry name" value="RETINOL DEHYDROGENASE"/>
    <property type="match status" value="1"/>
</dbReference>
<dbReference type="AlphaFoldDB" id="A0A7R9LAB2"/>
<comment type="similarity">
    <text evidence="1">Belongs to the short-chain dehydrogenases/reductases (SDR) family.</text>
</comment>
<keyword evidence="4" id="KW-1185">Reference proteome</keyword>
<organism evidence="3">
    <name type="scientific">Oppiella nova</name>
    <dbReference type="NCBI Taxonomy" id="334625"/>
    <lineage>
        <taxon>Eukaryota</taxon>
        <taxon>Metazoa</taxon>
        <taxon>Ecdysozoa</taxon>
        <taxon>Arthropoda</taxon>
        <taxon>Chelicerata</taxon>
        <taxon>Arachnida</taxon>
        <taxon>Acari</taxon>
        <taxon>Acariformes</taxon>
        <taxon>Sarcoptiformes</taxon>
        <taxon>Oribatida</taxon>
        <taxon>Brachypylina</taxon>
        <taxon>Oppioidea</taxon>
        <taxon>Oppiidae</taxon>
        <taxon>Oppiella</taxon>
    </lineage>
</organism>
<sequence>MIECTMDTILLALQRIVFITWTAIKTYLNGPYYSYIELNRNYGFFGKIRKLNVEDVDIPSSLEGKVCIITGGSRGIGMEVVKTLLRKGCHVITGSSASDEEIQRRRNSIVDQLGDTMRGRLDMWPLELSSMDSVLQFVRIFKDSSLKLHYLICNGAVMFAPFGLTSDGFETHLAINYFSHCLLISHLIDNLVTSGRECGHKSRIVCVSSGAHRPASVRFNDLQSERLYSTYHAYAQSKLAQIMFVYKFHEWLLSRHDMVGAVTITCLHPGVCRTDLMKEFNFFNLRPIQALPIFRSAEEGAETTLYATLSSEVEGISGVYLEDCCVTKSSKRSYDKKTQELLWNNTWHLLHKWTPNLCFRLTPESDKVHDL</sequence>
<dbReference type="InterPro" id="IPR036291">
    <property type="entry name" value="NAD(P)-bd_dom_sf"/>
</dbReference>
<dbReference type="Proteomes" id="UP000728032">
    <property type="component" value="Unassembled WGS sequence"/>
</dbReference>
<dbReference type="EMBL" id="CAJPVJ010000162">
    <property type="protein sequence ID" value="CAG2161532.1"/>
    <property type="molecule type" value="Genomic_DNA"/>
</dbReference>